<evidence type="ECO:0000256" key="6">
    <source>
        <dbReference type="PIRSR" id="PIRSR000138-1"/>
    </source>
</evidence>
<dbReference type="GO" id="GO:0016614">
    <property type="term" value="F:oxidoreductase activity, acting on CH-OH group of donors"/>
    <property type="evidence" value="ECO:0007669"/>
    <property type="project" value="UniProtKB-ARBA"/>
</dbReference>
<organism evidence="9 10">
    <name type="scientific">Phytohabitans rumicis</name>
    <dbReference type="NCBI Taxonomy" id="1076125"/>
    <lineage>
        <taxon>Bacteria</taxon>
        <taxon>Bacillati</taxon>
        <taxon>Actinomycetota</taxon>
        <taxon>Actinomycetes</taxon>
        <taxon>Micromonosporales</taxon>
        <taxon>Micromonosporaceae</taxon>
    </lineage>
</organism>
<keyword evidence="2 7" id="KW-0285">Flavoprotein</keyword>
<dbReference type="CDD" id="cd02809">
    <property type="entry name" value="alpha_hydroxyacid_oxid_FMN"/>
    <property type="match status" value="1"/>
</dbReference>
<feature type="active site" description="Proton acceptor" evidence="6">
    <location>
        <position position="257"/>
    </location>
</feature>
<feature type="binding site" evidence="7">
    <location>
        <position position="128"/>
    </location>
    <ligand>
        <name>FMN</name>
        <dbReference type="ChEBI" id="CHEBI:58210"/>
    </ligand>
</feature>
<feature type="binding site" evidence="7">
    <location>
        <position position="165"/>
    </location>
    <ligand>
        <name>glyoxylate</name>
        <dbReference type="ChEBI" id="CHEBI:36655"/>
    </ligand>
</feature>
<evidence type="ECO:0000256" key="7">
    <source>
        <dbReference type="PIRSR" id="PIRSR000138-2"/>
    </source>
</evidence>
<evidence type="ECO:0000256" key="3">
    <source>
        <dbReference type="ARBA" id="ARBA00022643"/>
    </source>
</evidence>
<feature type="binding site" evidence="7">
    <location>
        <position position="107"/>
    </location>
    <ligand>
        <name>FMN</name>
        <dbReference type="ChEBI" id="CHEBI:58210"/>
    </ligand>
</feature>
<gene>
    <name evidence="9" type="ORF">Prum_015800</name>
</gene>
<evidence type="ECO:0000256" key="5">
    <source>
        <dbReference type="ARBA" id="ARBA00024042"/>
    </source>
</evidence>
<protein>
    <submittedName>
        <fullName evidence="9">Alpha-hydroxy-acid oxidizing enzyme</fullName>
    </submittedName>
</protein>
<feature type="binding site" evidence="7">
    <location>
        <begin position="288"/>
        <end position="292"/>
    </location>
    <ligand>
        <name>FMN</name>
        <dbReference type="ChEBI" id="CHEBI:58210"/>
    </ligand>
</feature>
<dbReference type="PIRSF" id="PIRSF000138">
    <property type="entry name" value="Al-hdrx_acd_dh"/>
    <property type="match status" value="1"/>
</dbReference>
<dbReference type="Gene3D" id="3.20.20.70">
    <property type="entry name" value="Aldolase class I"/>
    <property type="match status" value="1"/>
</dbReference>
<evidence type="ECO:0000256" key="2">
    <source>
        <dbReference type="ARBA" id="ARBA00022630"/>
    </source>
</evidence>
<feature type="binding site" evidence="7">
    <location>
        <position position="257"/>
    </location>
    <ligand>
        <name>glyoxylate</name>
        <dbReference type="ChEBI" id="CHEBI:36655"/>
    </ligand>
</feature>
<evidence type="ECO:0000256" key="4">
    <source>
        <dbReference type="ARBA" id="ARBA00023002"/>
    </source>
</evidence>
<keyword evidence="3 7" id="KW-0288">FMN</keyword>
<sequence>MDTFLTVEEYEAAARDRLPADVWGYVYGGSGAELTLRANRAAFERLALRPRFLVDVSRCDPATTLFGARLSTPIGVAPMAFHRLVHADGEVATARAAGAAGQLLVVSIFASRSLEDIAAAAAGPLWLQLYWLRRRAVVIDLVRRAEAAGYGALVLTVDTPRLGRRLRDVRAGFAVPADVTAVNLDAAVTAGTHHAADGVSALEAHSRAEFDQTLSWADLAWLCGQTALPVLVKGLLTAEDAERALAHGAAGIVVSNHGGRQLDGAVASVDALAEVVAAAAGRCPVLLDSGVRTGADVLKALALGASAVLVGRPVLWGLACGGPTARGTCWGCWPPSWRTRWCCPAGRGSPTWTLP</sequence>
<dbReference type="InterPro" id="IPR000262">
    <property type="entry name" value="FMN-dep_DH"/>
</dbReference>
<feature type="domain" description="FMN hydroxy acid dehydrogenase" evidence="8">
    <location>
        <begin position="1"/>
        <end position="322"/>
    </location>
</feature>
<dbReference type="Pfam" id="PF01070">
    <property type="entry name" value="FMN_dh"/>
    <property type="match status" value="1"/>
</dbReference>
<dbReference type="EMBL" id="BLPG01000001">
    <property type="protein sequence ID" value="GFJ87938.1"/>
    <property type="molecule type" value="Genomic_DNA"/>
</dbReference>
<proteinExistence type="inferred from homology"/>
<accession>A0A6V8KZ10</accession>
<evidence type="ECO:0000313" key="10">
    <source>
        <dbReference type="Proteomes" id="UP000482960"/>
    </source>
</evidence>
<dbReference type="InterPro" id="IPR013785">
    <property type="entry name" value="Aldolase_TIM"/>
</dbReference>
<comment type="cofactor">
    <cofactor evidence="1">
        <name>FMN</name>
        <dbReference type="ChEBI" id="CHEBI:58210"/>
    </cofactor>
</comment>
<dbReference type="PANTHER" id="PTHR10578">
    <property type="entry name" value="S -2-HYDROXY-ACID OXIDASE-RELATED"/>
    <property type="match status" value="1"/>
</dbReference>
<reference evidence="9 10" key="1">
    <citation type="submission" date="2020-03" db="EMBL/GenBank/DDBJ databases">
        <title>Whole genome shotgun sequence of Phytohabitans rumicis NBRC 108638.</title>
        <authorList>
            <person name="Komaki H."/>
            <person name="Tamura T."/>
        </authorList>
    </citation>
    <scope>NUCLEOTIDE SEQUENCE [LARGE SCALE GENOMIC DNA]</scope>
    <source>
        <strain evidence="9 10">NBRC 108638</strain>
    </source>
</reference>
<feature type="binding site" evidence="7">
    <location>
        <position position="255"/>
    </location>
    <ligand>
        <name>FMN</name>
        <dbReference type="ChEBI" id="CHEBI:58210"/>
    </ligand>
</feature>
<dbReference type="FunFam" id="3.20.20.70:FF:000029">
    <property type="entry name" value="L-lactate dehydrogenase"/>
    <property type="match status" value="1"/>
</dbReference>
<dbReference type="InterPro" id="IPR012133">
    <property type="entry name" value="Alpha-hydoxy_acid_DH_FMN"/>
</dbReference>
<evidence type="ECO:0000259" key="8">
    <source>
        <dbReference type="PROSITE" id="PS51349"/>
    </source>
</evidence>
<feature type="binding site" evidence="7">
    <location>
        <begin position="78"/>
        <end position="80"/>
    </location>
    <ligand>
        <name>FMN</name>
        <dbReference type="ChEBI" id="CHEBI:58210"/>
    </ligand>
</feature>
<dbReference type="AlphaFoldDB" id="A0A6V8KZ10"/>
<feature type="binding site" evidence="7">
    <location>
        <position position="156"/>
    </location>
    <ligand>
        <name>FMN</name>
        <dbReference type="ChEBI" id="CHEBI:58210"/>
    </ligand>
</feature>
<comment type="caution">
    <text evidence="9">The sequence shown here is derived from an EMBL/GenBank/DDBJ whole genome shotgun (WGS) entry which is preliminary data.</text>
</comment>
<keyword evidence="4" id="KW-0560">Oxidoreductase</keyword>
<dbReference type="GO" id="GO:0010181">
    <property type="term" value="F:FMN binding"/>
    <property type="evidence" value="ECO:0007669"/>
    <property type="project" value="InterPro"/>
</dbReference>
<keyword evidence="10" id="KW-1185">Reference proteome</keyword>
<evidence type="ECO:0000313" key="9">
    <source>
        <dbReference type="EMBL" id="GFJ87938.1"/>
    </source>
</evidence>
<name>A0A6V8KZ10_9ACTN</name>
<dbReference type="PROSITE" id="PS00557">
    <property type="entry name" value="FMN_HYDROXY_ACID_DH_1"/>
    <property type="match status" value="1"/>
</dbReference>
<reference evidence="9 10" key="2">
    <citation type="submission" date="2020-03" db="EMBL/GenBank/DDBJ databases">
        <authorList>
            <person name="Ichikawa N."/>
            <person name="Kimura A."/>
            <person name="Kitahashi Y."/>
            <person name="Uohara A."/>
        </authorList>
    </citation>
    <scope>NUCLEOTIDE SEQUENCE [LARGE SCALE GENOMIC DNA]</scope>
    <source>
        <strain evidence="9 10">NBRC 108638</strain>
    </source>
</reference>
<evidence type="ECO:0000256" key="1">
    <source>
        <dbReference type="ARBA" id="ARBA00001917"/>
    </source>
</evidence>
<feature type="binding site" evidence="7">
    <location>
        <position position="233"/>
    </location>
    <ligand>
        <name>FMN</name>
        <dbReference type="ChEBI" id="CHEBI:58210"/>
    </ligand>
</feature>
<dbReference type="InterPro" id="IPR037396">
    <property type="entry name" value="FMN_HAD"/>
</dbReference>
<feature type="binding site" evidence="7">
    <location>
        <begin position="311"/>
        <end position="312"/>
    </location>
    <ligand>
        <name>FMN</name>
        <dbReference type="ChEBI" id="CHEBI:58210"/>
    </ligand>
</feature>
<dbReference type="PROSITE" id="PS51349">
    <property type="entry name" value="FMN_HYDROXY_ACID_DH_2"/>
    <property type="match status" value="1"/>
</dbReference>
<dbReference type="Proteomes" id="UP000482960">
    <property type="component" value="Unassembled WGS sequence"/>
</dbReference>
<feature type="binding site" evidence="7">
    <location>
        <position position="25"/>
    </location>
    <ligand>
        <name>glyoxylate</name>
        <dbReference type="ChEBI" id="CHEBI:36655"/>
    </ligand>
</feature>
<feature type="binding site" evidence="7">
    <location>
        <position position="130"/>
    </location>
    <ligand>
        <name>FMN</name>
        <dbReference type="ChEBI" id="CHEBI:58210"/>
    </ligand>
</feature>
<feature type="binding site" evidence="7">
    <location>
        <position position="260"/>
    </location>
    <ligand>
        <name>glyoxylate</name>
        <dbReference type="ChEBI" id="CHEBI:36655"/>
    </ligand>
</feature>
<dbReference type="PANTHER" id="PTHR10578:SF107">
    <property type="entry name" value="2-HYDROXYACID OXIDASE 1"/>
    <property type="match status" value="1"/>
</dbReference>
<dbReference type="SUPFAM" id="SSF51395">
    <property type="entry name" value="FMN-linked oxidoreductases"/>
    <property type="match status" value="1"/>
</dbReference>
<dbReference type="InterPro" id="IPR008259">
    <property type="entry name" value="FMN_hydac_DH_AS"/>
</dbReference>
<comment type="similarity">
    <text evidence="5">Belongs to the FMN-dependent alpha-hydroxy acid dehydrogenase family.</text>
</comment>